<gene>
    <name evidence="1" type="ORF">BDR25DRAFT_360080</name>
</gene>
<dbReference type="Proteomes" id="UP000799755">
    <property type="component" value="Unassembled WGS sequence"/>
</dbReference>
<name>A0ACB6QG67_9PLEO</name>
<accession>A0ACB6QG67</accession>
<organism evidence="1 2">
    <name type="scientific">Lindgomyces ingoldianus</name>
    <dbReference type="NCBI Taxonomy" id="673940"/>
    <lineage>
        <taxon>Eukaryota</taxon>
        <taxon>Fungi</taxon>
        <taxon>Dikarya</taxon>
        <taxon>Ascomycota</taxon>
        <taxon>Pezizomycotina</taxon>
        <taxon>Dothideomycetes</taxon>
        <taxon>Pleosporomycetidae</taxon>
        <taxon>Pleosporales</taxon>
        <taxon>Lindgomycetaceae</taxon>
        <taxon>Lindgomyces</taxon>
    </lineage>
</organism>
<keyword evidence="2" id="KW-1185">Reference proteome</keyword>
<dbReference type="EMBL" id="MU003527">
    <property type="protein sequence ID" value="KAF2465916.1"/>
    <property type="molecule type" value="Genomic_DNA"/>
</dbReference>
<sequence>MEPPKRAALYFAEFAETSLFRLHLPPDQLFLIQLASIIEMRFVCAYRFGRRIQFQLNQHAVMGICREQCELTYPNPSSEWINEGVFGKRFQIWKAEIKAAHLTNIKPFSGSALTSIQWSSPHETHRLLTQILDPAQVKNEHRAEDMFGEFVWPNLMLELPNVEYSHSESRQSLRTIFMELEQE</sequence>
<proteinExistence type="predicted"/>
<evidence type="ECO:0000313" key="1">
    <source>
        <dbReference type="EMBL" id="KAF2465916.1"/>
    </source>
</evidence>
<comment type="caution">
    <text evidence="1">The sequence shown here is derived from an EMBL/GenBank/DDBJ whole genome shotgun (WGS) entry which is preliminary data.</text>
</comment>
<reference evidence="1" key="1">
    <citation type="journal article" date="2020" name="Stud. Mycol.">
        <title>101 Dothideomycetes genomes: a test case for predicting lifestyles and emergence of pathogens.</title>
        <authorList>
            <person name="Haridas S."/>
            <person name="Albert R."/>
            <person name="Binder M."/>
            <person name="Bloem J."/>
            <person name="Labutti K."/>
            <person name="Salamov A."/>
            <person name="Andreopoulos B."/>
            <person name="Baker S."/>
            <person name="Barry K."/>
            <person name="Bills G."/>
            <person name="Bluhm B."/>
            <person name="Cannon C."/>
            <person name="Castanera R."/>
            <person name="Culley D."/>
            <person name="Daum C."/>
            <person name="Ezra D."/>
            <person name="Gonzalez J."/>
            <person name="Henrissat B."/>
            <person name="Kuo A."/>
            <person name="Liang C."/>
            <person name="Lipzen A."/>
            <person name="Lutzoni F."/>
            <person name="Magnuson J."/>
            <person name="Mondo S."/>
            <person name="Nolan M."/>
            <person name="Ohm R."/>
            <person name="Pangilinan J."/>
            <person name="Park H.-J."/>
            <person name="Ramirez L."/>
            <person name="Alfaro M."/>
            <person name="Sun H."/>
            <person name="Tritt A."/>
            <person name="Yoshinaga Y."/>
            <person name="Zwiers L.-H."/>
            <person name="Turgeon B."/>
            <person name="Goodwin S."/>
            <person name="Spatafora J."/>
            <person name="Crous P."/>
            <person name="Grigoriev I."/>
        </authorList>
    </citation>
    <scope>NUCLEOTIDE SEQUENCE</scope>
    <source>
        <strain evidence="1">ATCC 200398</strain>
    </source>
</reference>
<evidence type="ECO:0000313" key="2">
    <source>
        <dbReference type="Proteomes" id="UP000799755"/>
    </source>
</evidence>
<protein>
    <submittedName>
        <fullName evidence="1">Uncharacterized protein</fullName>
    </submittedName>
</protein>